<dbReference type="InterPro" id="IPR042242">
    <property type="entry name" value="RecO_C"/>
</dbReference>
<feature type="domain" description="DNA replication/recombination mediator RecO N-terminal" evidence="8">
    <location>
        <begin position="1"/>
        <end position="79"/>
    </location>
</feature>
<dbReference type="KEGG" id="rue:DT065_00785"/>
<evidence type="ECO:0000256" key="1">
    <source>
        <dbReference type="ARBA" id="ARBA00007452"/>
    </source>
</evidence>
<evidence type="ECO:0000256" key="7">
    <source>
        <dbReference type="HAMAP-Rule" id="MF_00201"/>
    </source>
</evidence>
<evidence type="ECO:0000256" key="2">
    <source>
        <dbReference type="ARBA" id="ARBA00021310"/>
    </source>
</evidence>
<evidence type="ECO:0000259" key="8">
    <source>
        <dbReference type="Pfam" id="PF11967"/>
    </source>
</evidence>
<name>A0A345BUR7_9BACI</name>
<evidence type="ECO:0000313" key="9">
    <source>
        <dbReference type="EMBL" id="AXF54698.1"/>
    </source>
</evidence>
<dbReference type="InterPro" id="IPR003717">
    <property type="entry name" value="RecO"/>
</dbReference>
<gene>
    <name evidence="7" type="primary">recO</name>
    <name evidence="9" type="ORF">DT065_00785</name>
</gene>
<keyword evidence="5 7" id="KW-0234">DNA repair</keyword>
<dbReference type="PANTHER" id="PTHR33991:SF1">
    <property type="entry name" value="DNA REPAIR PROTEIN RECO"/>
    <property type="match status" value="1"/>
</dbReference>
<organism evidence="9 10">
    <name type="scientific">Salicibibacter kimchii</name>
    <dbReference type="NCBI Taxonomy" id="2099786"/>
    <lineage>
        <taxon>Bacteria</taxon>
        <taxon>Bacillati</taxon>
        <taxon>Bacillota</taxon>
        <taxon>Bacilli</taxon>
        <taxon>Bacillales</taxon>
        <taxon>Bacillaceae</taxon>
        <taxon>Salicibibacter</taxon>
    </lineage>
</organism>
<evidence type="ECO:0000256" key="4">
    <source>
        <dbReference type="ARBA" id="ARBA00023172"/>
    </source>
</evidence>
<sequence length="249" mass="28311">MLEKNEGLVIRAVSYGEANIILTVFTKERGKVALMARGAKKTNSRFSAVSQLFSYGLFYFHYRKASMSTLSQGEVLEPFSQVRTDIEKTAYAAYVCELLDGVTTEHEASPSLFTLVLTVLRFLEKGEDAEVLLRMMEVKLTKPAGIKPELDQCVNCGRTTGDFSFSVKEAGYLCDTCSTLDAHRFLLTPKQVQLIRTLYYIEPGRLGQIRVKPETKTLLHQILESYYDTYSGLTLKSKRFLDQWQQWKP</sequence>
<dbReference type="GO" id="GO:0043590">
    <property type="term" value="C:bacterial nucleoid"/>
    <property type="evidence" value="ECO:0007669"/>
    <property type="project" value="TreeGrafter"/>
</dbReference>
<dbReference type="RefSeq" id="WP_114370016.1">
    <property type="nucleotide sequence ID" value="NZ_CP031092.1"/>
</dbReference>
<evidence type="ECO:0000256" key="6">
    <source>
        <dbReference type="ARBA" id="ARBA00033409"/>
    </source>
</evidence>
<dbReference type="Pfam" id="PF11967">
    <property type="entry name" value="RecO_N"/>
    <property type="match status" value="1"/>
</dbReference>
<evidence type="ECO:0000313" key="10">
    <source>
        <dbReference type="Proteomes" id="UP000252100"/>
    </source>
</evidence>
<dbReference type="InterPro" id="IPR037278">
    <property type="entry name" value="ARFGAP/RecO"/>
</dbReference>
<reference evidence="9 10" key="1">
    <citation type="journal article" date="2018" name="J. Microbiol.">
        <title>Salicibibacter kimchii gen. nov., sp. nov., a moderately halophilic and alkalitolerant bacterium in the family Bacillaceae, isolated from kimchi.</title>
        <authorList>
            <person name="Jang J.Y."/>
            <person name="Oh Y.J."/>
            <person name="Lim S.K."/>
            <person name="Park H.K."/>
            <person name="Lee C."/>
            <person name="Kim J.Y."/>
            <person name="Lee M.A."/>
            <person name="Choi H.J."/>
        </authorList>
    </citation>
    <scope>NUCLEOTIDE SEQUENCE [LARGE SCALE GENOMIC DNA]</scope>
    <source>
        <strain evidence="9 10">NKC1-1</strain>
    </source>
</reference>
<keyword evidence="3 7" id="KW-0227">DNA damage</keyword>
<protein>
    <recommendedName>
        <fullName evidence="2 7">DNA repair protein RecO</fullName>
    </recommendedName>
    <alternativeName>
        <fullName evidence="6 7">Recombination protein O</fullName>
    </alternativeName>
</protein>
<dbReference type="Gene3D" id="2.40.50.140">
    <property type="entry name" value="Nucleic acid-binding proteins"/>
    <property type="match status" value="1"/>
</dbReference>
<comment type="function">
    <text evidence="7">Involved in DNA repair and RecF pathway recombination.</text>
</comment>
<dbReference type="SUPFAM" id="SSF57863">
    <property type="entry name" value="ArfGap/RecO-like zinc finger"/>
    <property type="match status" value="1"/>
</dbReference>
<dbReference type="PANTHER" id="PTHR33991">
    <property type="entry name" value="DNA REPAIR PROTEIN RECO"/>
    <property type="match status" value="1"/>
</dbReference>
<keyword evidence="10" id="KW-1185">Reference proteome</keyword>
<dbReference type="SUPFAM" id="SSF50249">
    <property type="entry name" value="Nucleic acid-binding proteins"/>
    <property type="match status" value="1"/>
</dbReference>
<dbReference type="HAMAP" id="MF_00201">
    <property type="entry name" value="RecO"/>
    <property type="match status" value="1"/>
</dbReference>
<dbReference type="InterPro" id="IPR022572">
    <property type="entry name" value="DNA_rep/recomb_RecO_N"/>
</dbReference>
<dbReference type="NCBIfam" id="TIGR00613">
    <property type="entry name" value="reco"/>
    <property type="match status" value="1"/>
</dbReference>
<dbReference type="EMBL" id="CP031092">
    <property type="protein sequence ID" value="AXF54698.1"/>
    <property type="molecule type" value="Genomic_DNA"/>
</dbReference>
<dbReference type="AlphaFoldDB" id="A0A345BUR7"/>
<dbReference type="GO" id="GO:0006310">
    <property type="term" value="P:DNA recombination"/>
    <property type="evidence" value="ECO:0007669"/>
    <property type="project" value="UniProtKB-UniRule"/>
</dbReference>
<keyword evidence="4 7" id="KW-0233">DNA recombination</keyword>
<accession>A0A345BUR7</accession>
<proteinExistence type="inferred from homology"/>
<evidence type="ECO:0000256" key="3">
    <source>
        <dbReference type="ARBA" id="ARBA00022763"/>
    </source>
</evidence>
<dbReference type="OrthoDB" id="9797083at2"/>
<dbReference type="Pfam" id="PF02565">
    <property type="entry name" value="RecO_C"/>
    <property type="match status" value="1"/>
</dbReference>
<dbReference type="InterPro" id="IPR012340">
    <property type="entry name" value="NA-bd_OB-fold"/>
</dbReference>
<evidence type="ECO:0000256" key="5">
    <source>
        <dbReference type="ARBA" id="ARBA00023204"/>
    </source>
</evidence>
<dbReference type="Proteomes" id="UP000252100">
    <property type="component" value="Chromosome"/>
</dbReference>
<comment type="similarity">
    <text evidence="1 7">Belongs to the RecO family.</text>
</comment>
<dbReference type="Gene3D" id="1.20.1440.120">
    <property type="entry name" value="Recombination protein O, C-terminal domain"/>
    <property type="match status" value="1"/>
</dbReference>
<dbReference type="GO" id="GO:0006302">
    <property type="term" value="P:double-strand break repair"/>
    <property type="evidence" value="ECO:0007669"/>
    <property type="project" value="TreeGrafter"/>
</dbReference>